<dbReference type="FunFam" id="1.10.10.10:FF:000001">
    <property type="entry name" value="LysR family transcriptional regulator"/>
    <property type="match status" value="1"/>
</dbReference>
<reference evidence="6 7" key="1">
    <citation type="submission" date="2018-12" db="EMBL/GenBank/DDBJ databases">
        <title>Complete genome sequence of Iodobacter sp. H11R3.</title>
        <authorList>
            <person name="Bae J.-W."/>
        </authorList>
    </citation>
    <scope>NUCLEOTIDE SEQUENCE [LARGE SCALE GENOMIC DNA]</scope>
    <source>
        <strain evidence="6 7">H11R3</strain>
    </source>
</reference>
<evidence type="ECO:0000313" key="6">
    <source>
        <dbReference type="EMBL" id="AZN36573.1"/>
    </source>
</evidence>
<evidence type="ECO:0000259" key="5">
    <source>
        <dbReference type="PROSITE" id="PS50931"/>
    </source>
</evidence>
<dbReference type="AlphaFoldDB" id="A0A3S8ZST3"/>
<accession>A0A3S8ZST3</accession>
<dbReference type="KEGG" id="iod:EJO50_08740"/>
<dbReference type="RefSeq" id="WP_125973383.1">
    <property type="nucleotide sequence ID" value="NZ_CP034433.1"/>
</dbReference>
<dbReference type="OrthoDB" id="9803735at2"/>
<dbReference type="Gene3D" id="1.10.10.10">
    <property type="entry name" value="Winged helix-like DNA-binding domain superfamily/Winged helix DNA-binding domain"/>
    <property type="match status" value="1"/>
</dbReference>
<dbReference type="EMBL" id="CP034433">
    <property type="protein sequence ID" value="AZN36573.1"/>
    <property type="molecule type" value="Genomic_DNA"/>
</dbReference>
<evidence type="ECO:0000256" key="1">
    <source>
        <dbReference type="ARBA" id="ARBA00009437"/>
    </source>
</evidence>
<dbReference type="InterPro" id="IPR000847">
    <property type="entry name" value="LysR_HTH_N"/>
</dbReference>
<dbReference type="InterPro" id="IPR005119">
    <property type="entry name" value="LysR_subst-bd"/>
</dbReference>
<dbReference type="Gene3D" id="3.40.190.10">
    <property type="entry name" value="Periplasmic binding protein-like II"/>
    <property type="match status" value="2"/>
</dbReference>
<feature type="domain" description="HTH lysR-type" evidence="5">
    <location>
        <begin position="5"/>
        <end position="61"/>
    </location>
</feature>
<dbReference type="PANTHER" id="PTHR30126:SF99">
    <property type="entry name" value="TRANSCRIPTIONAL REGULATOR LYSR FAMILY"/>
    <property type="match status" value="1"/>
</dbReference>
<keyword evidence="3" id="KW-0238">DNA-binding</keyword>
<evidence type="ECO:0000256" key="3">
    <source>
        <dbReference type="ARBA" id="ARBA00023125"/>
    </source>
</evidence>
<dbReference type="Pfam" id="PF00126">
    <property type="entry name" value="HTH_1"/>
    <property type="match status" value="1"/>
</dbReference>
<evidence type="ECO:0000256" key="2">
    <source>
        <dbReference type="ARBA" id="ARBA00023015"/>
    </source>
</evidence>
<keyword evidence="7" id="KW-1185">Reference proteome</keyword>
<dbReference type="InterPro" id="IPR036390">
    <property type="entry name" value="WH_DNA-bd_sf"/>
</dbReference>
<dbReference type="Proteomes" id="UP000282438">
    <property type="component" value="Chromosome"/>
</dbReference>
<proteinExistence type="inferred from homology"/>
<dbReference type="InterPro" id="IPR036388">
    <property type="entry name" value="WH-like_DNA-bd_sf"/>
</dbReference>
<dbReference type="PANTHER" id="PTHR30126">
    <property type="entry name" value="HTH-TYPE TRANSCRIPTIONAL REGULATOR"/>
    <property type="match status" value="1"/>
</dbReference>
<dbReference type="GO" id="GO:0003700">
    <property type="term" value="F:DNA-binding transcription factor activity"/>
    <property type="evidence" value="ECO:0007669"/>
    <property type="project" value="InterPro"/>
</dbReference>
<sequence>MQNWINPLWIRSFLAVNQQGSFTRAADSLNITQAAVSQHLQRLESQLGTLLIRRPRQIELTPAGKILLEYANEIETAHTRLHNNLSNHNPYCGEISIATPGSVGLALYPQLLTLQQQHLQLTVTHRIAPTDDIIAAVLTRRCELGIVARSVSDERLCSSKLTQEALCLVLPMSWAGEKWEELCELGLINHPDGMDMASRLFARTHPGQRVSQLPVRGFSNQISLILEPVARGLGFTVLPRFAVNAFNKPEQIRIANNEIQVNDTLWLIHRAEWPVSAAGLYVLEEISAYLKSNNN</sequence>
<dbReference type="CDD" id="cd05466">
    <property type="entry name" value="PBP2_LTTR_substrate"/>
    <property type="match status" value="1"/>
</dbReference>
<gene>
    <name evidence="6" type="ORF">EJO50_08740</name>
</gene>
<protein>
    <submittedName>
        <fullName evidence="6">LysR family transcriptional regulator</fullName>
    </submittedName>
</protein>
<dbReference type="PRINTS" id="PR00039">
    <property type="entry name" value="HTHLYSR"/>
</dbReference>
<dbReference type="SUPFAM" id="SSF46785">
    <property type="entry name" value="Winged helix' DNA-binding domain"/>
    <property type="match status" value="1"/>
</dbReference>
<dbReference type="SUPFAM" id="SSF53850">
    <property type="entry name" value="Periplasmic binding protein-like II"/>
    <property type="match status" value="1"/>
</dbReference>
<evidence type="ECO:0000256" key="4">
    <source>
        <dbReference type="ARBA" id="ARBA00023163"/>
    </source>
</evidence>
<name>A0A3S8ZST3_9NEIS</name>
<organism evidence="6 7">
    <name type="scientific">Iodobacter ciconiae</name>
    <dbReference type="NCBI Taxonomy" id="2496266"/>
    <lineage>
        <taxon>Bacteria</taxon>
        <taxon>Pseudomonadati</taxon>
        <taxon>Pseudomonadota</taxon>
        <taxon>Betaproteobacteria</taxon>
        <taxon>Neisseriales</taxon>
        <taxon>Chitinibacteraceae</taxon>
        <taxon>Iodobacter</taxon>
    </lineage>
</organism>
<dbReference type="Pfam" id="PF03466">
    <property type="entry name" value="LysR_substrate"/>
    <property type="match status" value="1"/>
</dbReference>
<keyword evidence="4" id="KW-0804">Transcription</keyword>
<dbReference type="GO" id="GO:0000976">
    <property type="term" value="F:transcription cis-regulatory region binding"/>
    <property type="evidence" value="ECO:0007669"/>
    <property type="project" value="TreeGrafter"/>
</dbReference>
<comment type="similarity">
    <text evidence="1">Belongs to the LysR transcriptional regulatory family.</text>
</comment>
<keyword evidence="2" id="KW-0805">Transcription regulation</keyword>
<evidence type="ECO:0000313" key="7">
    <source>
        <dbReference type="Proteomes" id="UP000282438"/>
    </source>
</evidence>
<dbReference type="PROSITE" id="PS50931">
    <property type="entry name" value="HTH_LYSR"/>
    <property type="match status" value="1"/>
</dbReference>